<dbReference type="RefSeq" id="WP_203783149.1">
    <property type="nucleotide sequence ID" value="NZ_BOMV01000051.1"/>
</dbReference>
<dbReference type="EMBL" id="BOMV01000051">
    <property type="protein sequence ID" value="GIE96850.1"/>
    <property type="molecule type" value="Genomic_DNA"/>
</dbReference>
<name>A0A919K0K4_9ACTN</name>
<protein>
    <submittedName>
        <fullName evidence="1">Uncharacterized protein</fullName>
    </submittedName>
</protein>
<organism evidence="1 2">
    <name type="scientific">Paractinoplanes rishiriensis</name>
    <dbReference type="NCBI Taxonomy" id="1050105"/>
    <lineage>
        <taxon>Bacteria</taxon>
        <taxon>Bacillati</taxon>
        <taxon>Actinomycetota</taxon>
        <taxon>Actinomycetes</taxon>
        <taxon>Micromonosporales</taxon>
        <taxon>Micromonosporaceae</taxon>
        <taxon>Paractinoplanes</taxon>
    </lineage>
</organism>
<reference evidence="1" key="1">
    <citation type="submission" date="2021-01" db="EMBL/GenBank/DDBJ databases">
        <title>Whole genome shotgun sequence of Actinoplanes rishiriensis NBRC 108556.</title>
        <authorList>
            <person name="Komaki H."/>
            <person name="Tamura T."/>
        </authorList>
    </citation>
    <scope>NUCLEOTIDE SEQUENCE</scope>
    <source>
        <strain evidence="1">NBRC 108556</strain>
    </source>
</reference>
<evidence type="ECO:0000313" key="2">
    <source>
        <dbReference type="Proteomes" id="UP000636960"/>
    </source>
</evidence>
<evidence type="ECO:0000313" key="1">
    <source>
        <dbReference type="EMBL" id="GIE96850.1"/>
    </source>
</evidence>
<dbReference type="AlphaFoldDB" id="A0A919K0K4"/>
<sequence>MDDRAEPGLAGELSGVDGSSATDVWAVGSREVVQAGGAINSGTLVERWTGGSWSVVPSPAPPNALGARLAGVKTFSATNAWAVGSYSASTQPGNRTLIQRWNGTAWTVVPSPNPDATTNLLTDIDGASANDIWAIGNMGFDGYGGTTTGLVLRWNGTAWSRVAVPGSESDATFSVPALHDVVAIAANDVWIVGRAFHRTLFTTMPIALHWNGSTWQRSFLTGAPNDGQGFRSVAALSPTRVYAFGSTIARWSGSAWVPEAGTLPGLLADATATGPSTIWAAGNRYDLNAASPRTLAMRTTNG</sequence>
<keyword evidence="2" id="KW-1185">Reference proteome</keyword>
<accession>A0A919K0K4</accession>
<proteinExistence type="predicted"/>
<dbReference type="Proteomes" id="UP000636960">
    <property type="component" value="Unassembled WGS sequence"/>
</dbReference>
<gene>
    <name evidence="1" type="ORF">Ari01nite_43150</name>
</gene>
<comment type="caution">
    <text evidence="1">The sequence shown here is derived from an EMBL/GenBank/DDBJ whole genome shotgun (WGS) entry which is preliminary data.</text>
</comment>